<accession>A0A9Q1GDL1</accession>
<dbReference type="AlphaFoldDB" id="A0A9Q1GDL1"/>
<evidence type="ECO:0000313" key="2">
    <source>
        <dbReference type="EMBL" id="KAJ8381591.1"/>
    </source>
</evidence>
<feature type="region of interest" description="Disordered" evidence="1">
    <location>
        <begin position="1"/>
        <end position="25"/>
    </location>
</feature>
<proteinExistence type="predicted"/>
<comment type="caution">
    <text evidence="2">The sequence shown here is derived from an EMBL/GenBank/DDBJ whole genome shotgun (WGS) entry which is preliminary data.</text>
</comment>
<sequence>MSPPMPRQRRHLQDRRRVQTPLNRREATRCDVALTRTECGTGSNPQSGRRFARLIRANYSFLYSESADRTVSRSRSPLDPLRSVAPPLPPLAPDLSLHRGHLSPPFPPSSFCLSVISHPVPLCNSKITQTIPQVPGPNRPPPLIRYHISGFHTRAKTADGAAPSFWNDHGSRVGPLATVTNSSDLQLPHMRPHLVPQTSLTCRHAHCSSHDHIFDEGFIRKRLWAHVFTPAPKTTARDIEGTKYKRP</sequence>
<name>A0A9Q1GDL1_SYNKA</name>
<keyword evidence="3" id="KW-1185">Reference proteome</keyword>
<reference evidence="2" key="1">
    <citation type="journal article" date="2023" name="Science">
        <title>Genome structures resolve the early diversification of teleost fishes.</title>
        <authorList>
            <person name="Parey E."/>
            <person name="Louis A."/>
            <person name="Montfort J."/>
            <person name="Bouchez O."/>
            <person name="Roques C."/>
            <person name="Iampietro C."/>
            <person name="Lluch J."/>
            <person name="Castinel A."/>
            <person name="Donnadieu C."/>
            <person name="Desvignes T."/>
            <person name="Floi Bucao C."/>
            <person name="Jouanno E."/>
            <person name="Wen M."/>
            <person name="Mejri S."/>
            <person name="Dirks R."/>
            <person name="Jansen H."/>
            <person name="Henkel C."/>
            <person name="Chen W.J."/>
            <person name="Zahm M."/>
            <person name="Cabau C."/>
            <person name="Klopp C."/>
            <person name="Thompson A.W."/>
            <person name="Robinson-Rechavi M."/>
            <person name="Braasch I."/>
            <person name="Lecointre G."/>
            <person name="Bobe J."/>
            <person name="Postlethwait J.H."/>
            <person name="Berthelot C."/>
            <person name="Roest Crollius H."/>
            <person name="Guiguen Y."/>
        </authorList>
    </citation>
    <scope>NUCLEOTIDE SEQUENCE</scope>
    <source>
        <strain evidence="2">WJC10195</strain>
    </source>
</reference>
<evidence type="ECO:0000313" key="3">
    <source>
        <dbReference type="Proteomes" id="UP001152622"/>
    </source>
</evidence>
<dbReference type="Proteomes" id="UP001152622">
    <property type="component" value="Chromosome 1"/>
</dbReference>
<protein>
    <submittedName>
        <fullName evidence="2">Uncharacterized protein</fullName>
    </submittedName>
</protein>
<gene>
    <name evidence="2" type="ORF">SKAU_G00023690</name>
</gene>
<organism evidence="2 3">
    <name type="scientific">Synaphobranchus kaupii</name>
    <name type="common">Kaup's arrowtooth eel</name>
    <dbReference type="NCBI Taxonomy" id="118154"/>
    <lineage>
        <taxon>Eukaryota</taxon>
        <taxon>Metazoa</taxon>
        <taxon>Chordata</taxon>
        <taxon>Craniata</taxon>
        <taxon>Vertebrata</taxon>
        <taxon>Euteleostomi</taxon>
        <taxon>Actinopterygii</taxon>
        <taxon>Neopterygii</taxon>
        <taxon>Teleostei</taxon>
        <taxon>Anguilliformes</taxon>
        <taxon>Synaphobranchidae</taxon>
        <taxon>Synaphobranchus</taxon>
    </lineage>
</organism>
<evidence type="ECO:0000256" key="1">
    <source>
        <dbReference type="SAM" id="MobiDB-lite"/>
    </source>
</evidence>
<dbReference type="EMBL" id="JAINUF010000001">
    <property type="protein sequence ID" value="KAJ8381591.1"/>
    <property type="molecule type" value="Genomic_DNA"/>
</dbReference>